<dbReference type="Proteomes" id="UP000184212">
    <property type="component" value="Unassembled WGS sequence"/>
</dbReference>
<evidence type="ECO:0000313" key="3">
    <source>
        <dbReference type="Proteomes" id="UP000184212"/>
    </source>
</evidence>
<evidence type="ECO:0000256" key="1">
    <source>
        <dbReference type="SAM" id="Phobius"/>
    </source>
</evidence>
<feature type="transmembrane region" description="Helical" evidence="1">
    <location>
        <begin position="207"/>
        <end position="228"/>
    </location>
</feature>
<organism evidence="2 3">
    <name type="scientific">Chryseolinea serpens</name>
    <dbReference type="NCBI Taxonomy" id="947013"/>
    <lineage>
        <taxon>Bacteria</taxon>
        <taxon>Pseudomonadati</taxon>
        <taxon>Bacteroidota</taxon>
        <taxon>Cytophagia</taxon>
        <taxon>Cytophagales</taxon>
        <taxon>Fulvivirgaceae</taxon>
        <taxon>Chryseolinea</taxon>
    </lineage>
</organism>
<keyword evidence="1" id="KW-0812">Transmembrane</keyword>
<keyword evidence="1" id="KW-0472">Membrane</keyword>
<feature type="transmembrane region" description="Helical" evidence="1">
    <location>
        <begin position="149"/>
        <end position="169"/>
    </location>
</feature>
<dbReference type="InterPro" id="IPR025495">
    <property type="entry name" value="DUF4386"/>
</dbReference>
<dbReference type="EMBL" id="FQWQ01000001">
    <property type="protein sequence ID" value="SHG42616.1"/>
    <property type="molecule type" value="Genomic_DNA"/>
</dbReference>
<keyword evidence="3" id="KW-1185">Reference proteome</keyword>
<dbReference type="AlphaFoldDB" id="A0A1M5JPV9"/>
<accession>A0A1M5JPV9</accession>
<proteinExistence type="predicted"/>
<keyword evidence="1" id="KW-1133">Transmembrane helix</keyword>
<feature type="transmembrane region" description="Helical" evidence="1">
    <location>
        <begin position="98"/>
        <end position="123"/>
    </location>
</feature>
<reference evidence="2 3" key="1">
    <citation type="submission" date="2016-11" db="EMBL/GenBank/DDBJ databases">
        <authorList>
            <person name="Jaros S."/>
            <person name="Januszkiewicz K."/>
            <person name="Wedrychowicz H."/>
        </authorList>
    </citation>
    <scope>NUCLEOTIDE SEQUENCE [LARGE SCALE GENOMIC DNA]</scope>
    <source>
        <strain evidence="2 3">DSM 24574</strain>
    </source>
</reference>
<sequence>MKTAIKGTESSPQSYARMGGVLYLIIIIAGLFGEFFVRGKLFVPGDATATANQIVASPLLWRVGICVDLVMQVCDIPLMVIFYVLLRPVNRNLALLNLLFNLIQTAVLVANKLNLLMALFVLADAPYLKSIDPTQLHALSYIFIKLHDHGFGIGLIFFGFVCLVEGYLIFRSGYFPKTLGVLMQVAGVCYIVNTFTLLLNPPLANQLFPFILMPCFIAELSLGLWLLVKGVDLPKWQERVQVS</sequence>
<name>A0A1M5JPV9_9BACT</name>
<gene>
    <name evidence="2" type="ORF">SAMN04488109_0215</name>
</gene>
<feature type="transmembrane region" description="Helical" evidence="1">
    <location>
        <begin position="21"/>
        <end position="39"/>
    </location>
</feature>
<protein>
    <recommendedName>
        <fullName evidence="4">DUF4386 domain-containing protein</fullName>
    </recommendedName>
</protein>
<feature type="transmembrane region" description="Helical" evidence="1">
    <location>
        <begin position="181"/>
        <end position="201"/>
    </location>
</feature>
<dbReference type="RefSeq" id="WP_073130093.1">
    <property type="nucleotide sequence ID" value="NZ_FQWQ01000001.1"/>
</dbReference>
<evidence type="ECO:0000313" key="2">
    <source>
        <dbReference type="EMBL" id="SHG42616.1"/>
    </source>
</evidence>
<feature type="transmembrane region" description="Helical" evidence="1">
    <location>
        <begin position="59"/>
        <end position="86"/>
    </location>
</feature>
<dbReference type="OrthoDB" id="1160166at2"/>
<dbReference type="Pfam" id="PF14329">
    <property type="entry name" value="DUF4386"/>
    <property type="match status" value="1"/>
</dbReference>
<evidence type="ECO:0008006" key="4">
    <source>
        <dbReference type="Google" id="ProtNLM"/>
    </source>
</evidence>